<dbReference type="CDD" id="cd07817">
    <property type="entry name" value="SRPBCC_8"/>
    <property type="match status" value="1"/>
</dbReference>
<dbReference type="InterPro" id="IPR005031">
    <property type="entry name" value="COQ10_START"/>
</dbReference>
<dbReference type="Proteomes" id="UP001243009">
    <property type="component" value="Unassembled WGS sequence"/>
</dbReference>
<dbReference type="RefSeq" id="WP_305108835.1">
    <property type="nucleotide sequence ID" value="NZ_JAUTWS010000147.1"/>
</dbReference>
<dbReference type="Pfam" id="PF03364">
    <property type="entry name" value="Polyketide_cyc"/>
    <property type="match status" value="1"/>
</dbReference>
<organism evidence="4 5">
    <name type="scientific">Paracraurococcus lichenis</name>
    <dbReference type="NCBI Taxonomy" id="3064888"/>
    <lineage>
        <taxon>Bacteria</taxon>
        <taxon>Pseudomonadati</taxon>
        <taxon>Pseudomonadota</taxon>
        <taxon>Alphaproteobacteria</taxon>
        <taxon>Acetobacterales</taxon>
        <taxon>Roseomonadaceae</taxon>
        <taxon>Paracraurococcus</taxon>
    </lineage>
</organism>
<dbReference type="EMBL" id="JAUTWS010000147">
    <property type="protein sequence ID" value="MDO9713989.1"/>
    <property type="molecule type" value="Genomic_DNA"/>
</dbReference>
<evidence type="ECO:0000259" key="3">
    <source>
        <dbReference type="Pfam" id="PF03364"/>
    </source>
</evidence>
<sequence length="238" mass="26096">MTYRHSEPPHHGMTSRHAHAPEFRPVLLRVNALGVALVAVAGVAAISMIGAQTLARGRTTRIGHQRGNGEASTYAHEPEVERSLTIEKPAEELHGLWREAETLPRVAGHIAQIRTLGDGETRWRVPSPFGRDYEWTMRLTEDRPGEVLRWKAADSASALLSDIAVRFRPASGGRGTVVTLRVRVDPPGGMLGEALLKLFGGVVPRELLSKSLHYFKSLAETGEIPTTERQPAARADTR</sequence>
<feature type="domain" description="Coenzyme Q-binding protein COQ10 START" evidence="3">
    <location>
        <begin position="86"/>
        <end position="204"/>
    </location>
</feature>
<accession>A0ABT9ECS7</accession>
<keyword evidence="5" id="KW-1185">Reference proteome</keyword>
<proteinExistence type="inferred from homology"/>
<dbReference type="SUPFAM" id="SSF55961">
    <property type="entry name" value="Bet v1-like"/>
    <property type="match status" value="1"/>
</dbReference>
<name>A0ABT9ECS7_9PROT</name>
<feature type="transmembrane region" description="Helical" evidence="2">
    <location>
        <begin position="32"/>
        <end position="51"/>
    </location>
</feature>
<keyword evidence="2" id="KW-0812">Transmembrane</keyword>
<comment type="similarity">
    <text evidence="1">Belongs to the ribosome association toxin RatA family.</text>
</comment>
<dbReference type="Gene3D" id="3.30.530.20">
    <property type="match status" value="1"/>
</dbReference>
<evidence type="ECO:0000313" key="4">
    <source>
        <dbReference type="EMBL" id="MDO9713989.1"/>
    </source>
</evidence>
<evidence type="ECO:0000256" key="2">
    <source>
        <dbReference type="SAM" id="Phobius"/>
    </source>
</evidence>
<comment type="caution">
    <text evidence="4">The sequence shown here is derived from an EMBL/GenBank/DDBJ whole genome shotgun (WGS) entry which is preliminary data.</text>
</comment>
<gene>
    <name evidence="4" type="ORF">Q7A36_37145</name>
</gene>
<dbReference type="InterPro" id="IPR023393">
    <property type="entry name" value="START-like_dom_sf"/>
</dbReference>
<evidence type="ECO:0000313" key="5">
    <source>
        <dbReference type="Proteomes" id="UP001243009"/>
    </source>
</evidence>
<dbReference type="PANTHER" id="PTHR33824">
    <property type="entry name" value="POLYKETIDE CYCLASE/DEHYDRASE AND LIPID TRANSPORT SUPERFAMILY PROTEIN"/>
    <property type="match status" value="1"/>
</dbReference>
<dbReference type="PANTHER" id="PTHR33824:SF7">
    <property type="entry name" value="POLYKETIDE CYCLASE_DEHYDRASE AND LIPID TRANSPORT SUPERFAMILY PROTEIN"/>
    <property type="match status" value="1"/>
</dbReference>
<evidence type="ECO:0000256" key="1">
    <source>
        <dbReference type="ARBA" id="ARBA00008918"/>
    </source>
</evidence>
<protein>
    <submittedName>
        <fullName evidence="4">SRPBCC family protein</fullName>
    </submittedName>
</protein>
<reference evidence="4 5" key="1">
    <citation type="submission" date="2023-08" db="EMBL/GenBank/DDBJ databases">
        <title>The draft genome sequence of Paracraurococcus sp. LOR1-02.</title>
        <authorList>
            <person name="Kingkaew E."/>
            <person name="Tanasupawat S."/>
        </authorList>
    </citation>
    <scope>NUCLEOTIDE SEQUENCE [LARGE SCALE GENOMIC DNA]</scope>
    <source>
        <strain evidence="4 5">LOR1-02</strain>
    </source>
</reference>
<keyword evidence="2" id="KW-0472">Membrane</keyword>
<dbReference type="InterPro" id="IPR047137">
    <property type="entry name" value="ORF3"/>
</dbReference>
<keyword evidence="2" id="KW-1133">Transmembrane helix</keyword>